<dbReference type="GO" id="GO:0046306">
    <property type="term" value="P:alkanesulfonate catabolic process"/>
    <property type="evidence" value="ECO:0007669"/>
    <property type="project" value="InterPro"/>
</dbReference>
<dbReference type="InterPro" id="IPR005025">
    <property type="entry name" value="FMN_Rdtase-like_dom"/>
</dbReference>
<gene>
    <name evidence="5" type="ORF">BK138_01460</name>
</gene>
<dbReference type="EMBL" id="MRTP01000001">
    <property type="protein sequence ID" value="OMF57314.1"/>
    <property type="molecule type" value="Genomic_DNA"/>
</dbReference>
<keyword evidence="1" id="KW-0285">Flavoprotein</keyword>
<dbReference type="SUPFAM" id="SSF52218">
    <property type="entry name" value="Flavoproteins"/>
    <property type="match status" value="1"/>
</dbReference>
<dbReference type="Gene3D" id="3.40.50.360">
    <property type="match status" value="1"/>
</dbReference>
<evidence type="ECO:0000256" key="1">
    <source>
        <dbReference type="ARBA" id="ARBA00022630"/>
    </source>
</evidence>
<dbReference type="InterPro" id="IPR029039">
    <property type="entry name" value="Flavoprotein-like_sf"/>
</dbReference>
<protein>
    <submittedName>
        <fullName evidence="5">FMN reductase (NADPH)</fullName>
    </submittedName>
</protein>
<feature type="domain" description="NADPH-dependent FMN reductase-like" evidence="4">
    <location>
        <begin position="3"/>
        <end position="144"/>
    </location>
</feature>
<keyword evidence="3" id="KW-0560">Oxidoreductase</keyword>
<dbReference type="GO" id="GO:0008752">
    <property type="term" value="F:FMN reductase [NAD(P)H] activity"/>
    <property type="evidence" value="ECO:0007669"/>
    <property type="project" value="InterPro"/>
</dbReference>
<dbReference type="AlphaFoldDB" id="A0A1R1EZQ8"/>
<evidence type="ECO:0000313" key="6">
    <source>
        <dbReference type="Proteomes" id="UP000187172"/>
    </source>
</evidence>
<evidence type="ECO:0000313" key="5">
    <source>
        <dbReference type="EMBL" id="OMF57314.1"/>
    </source>
</evidence>
<evidence type="ECO:0000256" key="3">
    <source>
        <dbReference type="ARBA" id="ARBA00023002"/>
    </source>
</evidence>
<dbReference type="RefSeq" id="WP_076164955.1">
    <property type="nucleotide sequence ID" value="NZ_MRTP01000001.1"/>
</dbReference>
<evidence type="ECO:0000256" key="2">
    <source>
        <dbReference type="ARBA" id="ARBA00022643"/>
    </source>
</evidence>
<dbReference type="InterPro" id="IPR020048">
    <property type="entry name" value="NADPH-dep_FMN_reduc_SsuE"/>
</dbReference>
<dbReference type="STRING" id="297318.BK138_01460"/>
<proteinExistence type="predicted"/>
<dbReference type="Proteomes" id="UP000187172">
    <property type="component" value="Unassembled WGS sequence"/>
</dbReference>
<sequence>MSKIAIISGSLNHKSRVNGMINYAKLKLEQQGCEVAIIDVSSLPPADLMHANFNSRLILSAHAKVEEASGIIIASPVYKTTYTGVLKAYVDLLPQNGFKDKIVAAFFVGGTISNLLSIDYALKPLLASMGTKSFAENVFAIDSQIERIEDSEQNTRFQLADEIQQRIDASMLDLVYYTKCI</sequence>
<dbReference type="NCBIfam" id="TIGR03567">
    <property type="entry name" value="FMN_reduc_SsuE"/>
    <property type="match status" value="1"/>
</dbReference>
<dbReference type="InterPro" id="IPR051814">
    <property type="entry name" value="NAD(P)H-dep_FMN_reductase"/>
</dbReference>
<organism evidence="5 6">
    <name type="scientific">Paenibacillus rhizosphaerae</name>
    <dbReference type="NCBI Taxonomy" id="297318"/>
    <lineage>
        <taxon>Bacteria</taxon>
        <taxon>Bacillati</taxon>
        <taxon>Bacillota</taxon>
        <taxon>Bacilli</taxon>
        <taxon>Bacillales</taxon>
        <taxon>Paenibacillaceae</taxon>
        <taxon>Paenibacillus</taxon>
    </lineage>
</organism>
<comment type="caution">
    <text evidence="5">The sequence shown here is derived from an EMBL/GenBank/DDBJ whole genome shotgun (WGS) entry which is preliminary data.</text>
</comment>
<name>A0A1R1EZQ8_9BACL</name>
<dbReference type="PANTHER" id="PTHR43408">
    <property type="entry name" value="FMN REDUCTASE (NADPH)"/>
    <property type="match status" value="1"/>
</dbReference>
<keyword evidence="6" id="KW-1185">Reference proteome</keyword>
<keyword evidence="2" id="KW-0288">FMN</keyword>
<dbReference type="Pfam" id="PF03358">
    <property type="entry name" value="FMN_red"/>
    <property type="match status" value="1"/>
</dbReference>
<dbReference type="PANTHER" id="PTHR43408:SF1">
    <property type="entry name" value="FMN REDUCTASE (NADPH)"/>
    <property type="match status" value="1"/>
</dbReference>
<evidence type="ECO:0000259" key="4">
    <source>
        <dbReference type="Pfam" id="PF03358"/>
    </source>
</evidence>
<reference evidence="5 6" key="1">
    <citation type="submission" date="2016-11" db="EMBL/GenBank/DDBJ databases">
        <title>Paenibacillus species isolates.</title>
        <authorList>
            <person name="Beno S.M."/>
        </authorList>
    </citation>
    <scope>NUCLEOTIDE SEQUENCE [LARGE SCALE GENOMIC DNA]</scope>
    <source>
        <strain evidence="5 6">FSL R5-0378</strain>
    </source>
</reference>
<accession>A0A1R1EZQ8</accession>